<protein>
    <submittedName>
        <fullName evidence="10">Uncharacterized protein</fullName>
    </submittedName>
</protein>
<dbReference type="OrthoDB" id="65740at2759"/>
<sequence length="540" mass="62499">MAAFPAFFVLFLFFNLTYGYALLKDEEYEIVWPSEYHFKGEKLDFKSTLKEPFEIWYKPEFNRSRIDYYGGSIKKYYYGDTGNTYSIHPITTEEVTNEQVCFEIGDEDEQMDFLPDTSELTYTGQTMRIYDKEVDIWTGSDEYEYKIVKETTLYVYQTKDGVDIPVQVITKEYNYQIGEVSEHVVVNYFDFKDSVEEEDVTVEDEDVCGSMYLGKDFQKDMKFFHPSIPKEVDKAFDLYTNHHSKVYHEKEHLKRKRIFEKNWRMIENHNRKNLGFRLELNKFSDWTDEELKKLTGTRPSTKSYPEMMKFPHSLAEIDELVQELPQDFDMRVLGAITPVKNQDSCGSCWAFATTAAVEGALARTNGDRLLDLSEQSLVDCAWGFDNMGCNGGTLDGAMKYVLTHGIPTEMAYGVYTANDGYCNIKNMSTTYKIRGFAQVTPHNPSALKLALYKYGPVTIGIHASEIMKNYANGIFYDFSCDSSYWTNHGVTVIGYGVRDGEEYWLVKNSWGEDWGEDGYILMSAKNNNCFVLDSPYYPIV</sequence>
<feature type="domain" description="Cathepsin propeptide inhibitor" evidence="9">
    <location>
        <begin position="236"/>
        <end position="291"/>
    </location>
</feature>
<keyword evidence="6" id="KW-1015">Disulfide bond</keyword>
<proteinExistence type="inferred from homology"/>
<keyword evidence="11" id="KW-1185">Reference proteome</keyword>
<feature type="signal peptide" evidence="7">
    <location>
        <begin position="1"/>
        <end position="19"/>
    </location>
</feature>
<dbReference type="SMART" id="SM00645">
    <property type="entry name" value="Pept_C1"/>
    <property type="match status" value="1"/>
</dbReference>
<evidence type="ECO:0000256" key="4">
    <source>
        <dbReference type="ARBA" id="ARBA00022807"/>
    </source>
</evidence>
<accession>A0A9P0FXP0</accession>
<evidence type="ECO:0000256" key="1">
    <source>
        <dbReference type="ARBA" id="ARBA00008455"/>
    </source>
</evidence>
<gene>
    <name evidence="10" type="ORF">CINC_LOCUS7583</name>
</gene>
<keyword evidence="2" id="KW-0645">Protease</keyword>
<dbReference type="InterPro" id="IPR000668">
    <property type="entry name" value="Peptidase_C1A_C"/>
</dbReference>
<evidence type="ECO:0000259" key="9">
    <source>
        <dbReference type="SMART" id="SM00848"/>
    </source>
</evidence>
<evidence type="ECO:0000313" key="11">
    <source>
        <dbReference type="Proteomes" id="UP001154114"/>
    </source>
</evidence>
<dbReference type="InterPro" id="IPR025661">
    <property type="entry name" value="Pept_asp_AS"/>
</dbReference>
<feature type="chain" id="PRO_5040227722" evidence="7">
    <location>
        <begin position="20"/>
        <end position="540"/>
    </location>
</feature>
<dbReference type="PROSITE" id="PS00139">
    <property type="entry name" value="THIOL_PROTEASE_CYS"/>
    <property type="match status" value="1"/>
</dbReference>
<evidence type="ECO:0000256" key="5">
    <source>
        <dbReference type="ARBA" id="ARBA00023145"/>
    </source>
</evidence>
<dbReference type="InterPro" id="IPR013128">
    <property type="entry name" value="Peptidase_C1A"/>
</dbReference>
<evidence type="ECO:0000259" key="8">
    <source>
        <dbReference type="SMART" id="SM00645"/>
    </source>
</evidence>
<dbReference type="Proteomes" id="UP001154114">
    <property type="component" value="Chromosome 23"/>
</dbReference>
<dbReference type="InterPro" id="IPR000169">
    <property type="entry name" value="Pept_cys_AS"/>
</dbReference>
<evidence type="ECO:0000256" key="6">
    <source>
        <dbReference type="ARBA" id="ARBA00023157"/>
    </source>
</evidence>
<dbReference type="Pfam" id="PF08246">
    <property type="entry name" value="Inhibitor_I29"/>
    <property type="match status" value="1"/>
</dbReference>
<dbReference type="EMBL" id="LR824026">
    <property type="protein sequence ID" value="CAH0597115.1"/>
    <property type="molecule type" value="Genomic_DNA"/>
</dbReference>
<dbReference type="Gene3D" id="3.90.70.10">
    <property type="entry name" value="Cysteine proteinases"/>
    <property type="match status" value="1"/>
</dbReference>
<dbReference type="PANTHER" id="PTHR12411">
    <property type="entry name" value="CYSTEINE PROTEASE FAMILY C1-RELATED"/>
    <property type="match status" value="1"/>
</dbReference>
<comment type="similarity">
    <text evidence="1">Belongs to the peptidase C1 family.</text>
</comment>
<keyword evidence="7" id="KW-0732">Signal</keyword>
<evidence type="ECO:0000256" key="3">
    <source>
        <dbReference type="ARBA" id="ARBA00022801"/>
    </source>
</evidence>
<dbReference type="SMART" id="SM00848">
    <property type="entry name" value="Inhibitor_I29"/>
    <property type="match status" value="1"/>
</dbReference>
<dbReference type="FunFam" id="3.90.70.10:FF:000039">
    <property type="entry name" value="Cysteine proteinase 2, putative"/>
    <property type="match status" value="1"/>
</dbReference>
<dbReference type="SUPFAM" id="SSF54001">
    <property type="entry name" value="Cysteine proteinases"/>
    <property type="match status" value="1"/>
</dbReference>
<dbReference type="GO" id="GO:0008234">
    <property type="term" value="F:cysteine-type peptidase activity"/>
    <property type="evidence" value="ECO:0007669"/>
    <property type="project" value="UniProtKB-KW"/>
</dbReference>
<evidence type="ECO:0000256" key="7">
    <source>
        <dbReference type="SAM" id="SignalP"/>
    </source>
</evidence>
<dbReference type="InterPro" id="IPR038765">
    <property type="entry name" value="Papain-like_cys_pep_sf"/>
</dbReference>
<dbReference type="InterPro" id="IPR039417">
    <property type="entry name" value="Peptidase_C1A_papain-like"/>
</dbReference>
<dbReference type="InterPro" id="IPR013201">
    <property type="entry name" value="Prot_inhib_I29"/>
</dbReference>
<dbReference type="InterPro" id="IPR025660">
    <property type="entry name" value="Pept_his_AS"/>
</dbReference>
<dbReference type="AlphaFoldDB" id="A0A9P0FXP0"/>
<reference evidence="10" key="1">
    <citation type="submission" date="2021-12" db="EMBL/GenBank/DDBJ databases">
        <authorList>
            <person name="King R."/>
        </authorList>
    </citation>
    <scope>NUCLEOTIDE SEQUENCE</scope>
</reference>
<dbReference type="CDD" id="cd02248">
    <property type="entry name" value="Peptidase_C1A"/>
    <property type="match status" value="1"/>
</dbReference>
<dbReference type="Pfam" id="PF00112">
    <property type="entry name" value="Peptidase_C1"/>
    <property type="match status" value="1"/>
</dbReference>
<keyword evidence="4" id="KW-0788">Thiol protease</keyword>
<evidence type="ECO:0000313" key="10">
    <source>
        <dbReference type="EMBL" id="CAH0597115.1"/>
    </source>
</evidence>
<organism evidence="10 11">
    <name type="scientific">Chrysodeixis includens</name>
    <name type="common">Soybean looper</name>
    <name type="synonym">Pseudoplusia includens</name>
    <dbReference type="NCBI Taxonomy" id="689277"/>
    <lineage>
        <taxon>Eukaryota</taxon>
        <taxon>Metazoa</taxon>
        <taxon>Ecdysozoa</taxon>
        <taxon>Arthropoda</taxon>
        <taxon>Hexapoda</taxon>
        <taxon>Insecta</taxon>
        <taxon>Pterygota</taxon>
        <taxon>Neoptera</taxon>
        <taxon>Endopterygota</taxon>
        <taxon>Lepidoptera</taxon>
        <taxon>Glossata</taxon>
        <taxon>Ditrysia</taxon>
        <taxon>Noctuoidea</taxon>
        <taxon>Noctuidae</taxon>
        <taxon>Plusiinae</taxon>
        <taxon>Chrysodeixis</taxon>
    </lineage>
</organism>
<dbReference type="PROSITE" id="PS00640">
    <property type="entry name" value="THIOL_PROTEASE_ASN"/>
    <property type="match status" value="1"/>
</dbReference>
<feature type="domain" description="Peptidase C1A papain C-terminal" evidence="8">
    <location>
        <begin position="324"/>
        <end position="539"/>
    </location>
</feature>
<dbReference type="PRINTS" id="PR00705">
    <property type="entry name" value="PAPAIN"/>
</dbReference>
<name>A0A9P0FXP0_CHRIL</name>
<keyword evidence="5" id="KW-0865">Zymogen</keyword>
<dbReference type="PROSITE" id="PS00639">
    <property type="entry name" value="THIOL_PROTEASE_HIS"/>
    <property type="match status" value="1"/>
</dbReference>
<keyword evidence="3" id="KW-0378">Hydrolase</keyword>
<dbReference type="GO" id="GO:0006508">
    <property type="term" value="P:proteolysis"/>
    <property type="evidence" value="ECO:0007669"/>
    <property type="project" value="UniProtKB-KW"/>
</dbReference>
<evidence type="ECO:0000256" key="2">
    <source>
        <dbReference type="ARBA" id="ARBA00022670"/>
    </source>
</evidence>